<gene>
    <name evidence="2" type="ORF">RDB_LOCUS2143</name>
</gene>
<proteinExistence type="predicted"/>
<organism evidence="2 3">
    <name type="scientific">Rhizoctonia solani</name>
    <dbReference type="NCBI Taxonomy" id="456999"/>
    <lineage>
        <taxon>Eukaryota</taxon>
        <taxon>Fungi</taxon>
        <taxon>Dikarya</taxon>
        <taxon>Basidiomycota</taxon>
        <taxon>Agaricomycotina</taxon>
        <taxon>Agaricomycetes</taxon>
        <taxon>Cantharellales</taxon>
        <taxon>Ceratobasidiaceae</taxon>
        <taxon>Rhizoctonia</taxon>
    </lineage>
</organism>
<accession>A0A8H2WZ86</accession>
<comment type="caution">
    <text evidence="2">The sequence shown here is derived from an EMBL/GenBank/DDBJ whole genome shotgun (WGS) entry which is preliminary data.</text>
</comment>
<evidence type="ECO:0000313" key="3">
    <source>
        <dbReference type="Proteomes" id="UP000663853"/>
    </source>
</evidence>
<feature type="compositionally biased region" description="Low complexity" evidence="1">
    <location>
        <begin position="101"/>
        <end position="119"/>
    </location>
</feature>
<reference evidence="2" key="1">
    <citation type="submission" date="2021-01" db="EMBL/GenBank/DDBJ databases">
        <authorList>
            <person name="Kaushik A."/>
        </authorList>
    </citation>
    <scope>NUCLEOTIDE SEQUENCE</scope>
    <source>
        <strain evidence="2">AG6-10EEA</strain>
    </source>
</reference>
<evidence type="ECO:0000256" key="1">
    <source>
        <dbReference type="SAM" id="MobiDB-lite"/>
    </source>
</evidence>
<evidence type="ECO:0000313" key="2">
    <source>
        <dbReference type="EMBL" id="CAE6412136.1"/>
    </source>
</evidence>
<protein>
    <submittedName>
        <fullName evidence="2">Uncharacterized protein</fullName>
    </submittedName>
</protein>
<dbReference type="Proteomes" id="UP000663853">
    <property type="component" value="Unassembled WGS sequence"/>
</dbReference>
<feature type="compositionally biased region" description="Polar residues" evidence="1">
    <location>
        <begin position="189"/>
        <end position="201"/>
    </location>
</feature>
<dbReference type="EMBL" id="CAJMXA010000028">
    <property type="protein sequence ID" value="CAE6412136.1"/>
    <property type="molecule type" value="Genomic_DNA"/>
</dbReference>
<feature type="region of interest" description="Disordered" evidence="1">
    <location>
        <begin position="185"/>
        <end position="212"/>
    </location>
</feature>
<dbReference type="AlphaFoldDB" id="A0A8H2WZ86"/>
<feature type="region of interest" description="Disordered" evidence="1">
    <location>
        <begin position="101"/>
        <end position="124"/>
    </location>
</feature>
<sequence>MVRTVSSAQVEAMLTPESATLHEAVPPRANQITDSLGLLDKPNLELRVHRFFSPADASGLSPTTKRIARSPIVRHTFPHPTQPAWLEPTLSIIELTSTRTTDSSYSSAPSSHSSLSDNSCPPPPRASIVMCPQSQALLDKKLRKMGGWRSRFLNIPPSTVSNPRRSTMKKVLDFVREDLILRRSESGRTSRASSCSIATPPSMSPIGARFTN</sequence>
<name>A0A8H2WZ86_9AGAM</name>